<proteinExistence type="predicted"/>
<evidence type="ECO:0000313" key="3">
    <source>
        <dbReference type="Proteomes" id="UP000317881"/>
    </source>
</evidence>
<dbReference type="Proteomes" id="UP000317881">
    <property type="component" value="Unassembled WGS sequence"/>
</dbReference>
<dbReference type="InterPro" id="IPR043129">
    <property type="entry name" value="ATPase_NBD"/>
</dbReference>
<sequence length="139" mass="14396">MLDAAADVSAEWGRHADAVFGAAAAGSDLARDVIAAGGRALSALVTRLADRGAVVDDVVVAGGVVLNQAALYSALDDALDRDLPGTRLHPQRARRGCRRTGPRSAVDRCPDVPPLEVALMDVPAAGRTARDARPVPNRL</sequence>
<protein>
    <recommendedName>
        <fullName evidence="4">ATPase BadF/BadG/BcrA/BcrD type domain-containing protein</fullName>
    </recommendedName>
</protein>
<evidence type="ECO:0008006" key="4">
    <source>
        <dbReference type="Google" id="ProtNLM"/>
    </source>
</evidence>
<comment type="caution">
    <text evidence="2">The sequence shown here is derived from an EMBL/GenBank/DDBJ whole genome shotgun (WGS) entry which is preliminary data.</text>
</comment>
<gene>
    <name evidence="2" type="ORF">SSP24_23560</name>
</gene>
<evidence type="ECO:0000313" key="2">
    <source>
        <dbReference type="EMBL" id="GEC04701.1"/>
    </source>
</evidence>
<accession>A0A4Y3VGG2</accession>
<reference evidence="2 3" key="1">
    <citation type="submission" date="2019-06" db="EMBL/GenBank/DDBJ databases">
        <title>Whole genome shotgun sequence of Streptomyces spinoverrucosus NBRC 14228.</title>
        <authorList>
            <person name="Hosoyama A."/>
            <person name="Uohara A."/>
            <person name="Ohji S."/>
            <person name="Ichikawa N."/>
        </authorList>
    </citation>
    <scope>NUCLEOTIDE SEQUENCE [LARGE SCALE GENOMIC DNA]</scope>
    <source>
        <strain evidence="2 3">NBRC 14228</strain>
    </source>
</reference>
<dbReference type="AlphaFoldDB" id="A0A4Y3VGG2"/>
<feature type="compositionally biased region" description="Basic residues" evidence="1">
    <location>
        <begin position="89"/>
        <end position="101"/>
    </location>
</feature>
<keyword evidence="3" id="KW-1185">Reference proteome</keyword>
<evidence type="ECO:0000256" key="1">
    <source>
        <dbReference type="SAM" id="MobiDB-lite"/>
    </source>
</evidence>
<name>A0A4Y3VGG2_9ACTN</name>
<dbReference type="EMBL" id="BJND01000017">
    <property type="protein sequence ID" value="GEC04701.1"/>
    <property type="molecule type" value="Genomic_DNA"/>
</dbReference>
<dbReference type="SUPFAM" id="SSF53067">
    <property type="entry name" value="Actin-like ATPase domain"/>
    <property type="match status" value="1"/>
</dbReference>
<feature type="region of interest" description="Disordered" evidence="1">
    <location>
        <begin position="86"/>
        <end position="109"/>
    </location>
</feature>
<organism evidence="2 3">
    <name type="scientific">Streptomyces spinoverrucosus</name>
    <dbReference type="NCBI Taxonomy" id="284043"/>
    <lineage>
        <taxon>Bacteria</taxon>
        <taxon>Bacillati</taxon>
        <taxon>Actinomycetota</taxon>
        <taxon>Actinomycetes</taxon>
        <taxon>Kitasatosporales</taxon>
        <taxon>Streptomycetaceae</taxon>
        <taxon>Streptomyces</taxon>
    </lineage>
</organism>
<dbReference type="Gene3D" id="3.30.420.40">
    <property type="match status" value="1"/>
</dbReference>